<reference evidence="1" key="1">
    <citation type="submission" date="2019-12" db="EMBL/GenBank/DDBJ databases">
        <title>Microbes associate with the intestines of laboratory mice.</title>
        <authorList>
            <person name="Navarre W."/>
            <person name="Wong E."/>
        </authorList>
    </citation>
    <scope>NUCLEOTIDE SEQUENCE</scope>
    <source>
        <strain evidence="1">NM79_F5</strain>
    </source>
</reference>
<name>A0A964RQN9_9CLOT</name>
<evidence type="ECO:0000313" key="2">
    <source>
        <dbReference type="Proteomes" id="UP000656077"/>
    </source>
</evidence>
<comment type="caution">
    <text evidence="1">The sequence shown here is derived from an EMBL/GenBank/DDBJ whole genome shotgun (WGS) entry which is preliminary data.</text>
</comment>
<dbReference type="RefSeq" id="WP_160360598.1">
    <property type="nucleotide sequence ID" value="NZ_WSRQ01000041.1"/>
</dbReference>
<dbReference type="Proteomes" id="UP000656077">
    <property type="component" value="Unassembled WGS sequence"/>
</dbReference>
<protein>
    <submittedName>
        <fullName evidence="1">Uncharacterized protein</fullName>
    </submittedName>
</protein>
<sequence length="64" mass="7165">MFIVKIIISECTKTKQRTQSACQNSLVIIEMKELGMMKTGNGLNRNNVASFRSKGKIKEVGMKT</sequence>
<organism evidence="1 2">
    <name type="scientific">Clostridium chromiireducens</name>
    <dbReference type="NCBI Taxonomy" id="225345"/>
    <lineage>
        <taxon>Bacteria</taxon>
        <taxon>Bacillati</taxon>
        <taxon>Bacillota</taxon>
        <taxon>Clostridia</taxon>
        <taxon>Eubacteriales</taxon>
        <taxon>Clostridiaceae</taxon>
        <taxon>Clostridium</taxon>
    </lineage>
</organism>
<dbReference type="AlphaFoldDB" id="A0A964RQN9"/>
<proteinExistence type="predicted"/>
<evidence type="ECO:0000313" key="1">
    <source>
        <dbReference type="EMBL" id="MVX65940.1"/>
    </source>
</evidence>
<gene>
    <name evidence="1" type="ORF">GKZ28_19870</name>
</gene>
<accession>A0A964RQN9</accession>
<dbReference type="EMBL" id="WSRQ01000041">
    <property type="protein sequence ID" value="MVX65940.1"/>
    <property type="molecule type" value="Genomic_DNA"/>
</dbReference>